<keyword evidence="1" id="KW-0812">Transmembrane</keyword>
<feature type="transmembrane region" description="Helical" evidence="1">
    <location>
        <begin position="76"/>
        <end position="96"/>
    </location>
</feature>
<gene>
    <name evidence="2" type="ORF">AUC61_15975</name>
</gene>
<organism evidence="2 3">
    <name type="scientific">Pseudomonas maioricensis</name>
    <dbReference type="NCBI Taxonomy" id="1766623"/>
    <lineage>
        <taxon>Bacteria</taxon>
        <taxon>Pseudomonadati</taxon>
        <taxon>Pseudomonadota</taxon>
        <taxon>Gammaproteobacteria</taxon>
        <taxon>Pseudomonadales</taxon>
        <taxon>Pseudomonadaceae</taxon>
        <taxon>Pseudomonas</taxon>
    </lineage>
</organism>
<dbReference type="EMBL" id="LOHG01000009">
    <property type="protein sequence ID" value="MCI8211030.1"/>
    <property type="molecule type" value="Genomic_DNA"/>
</dbReference>
<evidence type="ECO:0000256" key="1">
    <source>
        <dbReference type="SAM" id="Phobius"/>
    </source>
</evidence>
<dbReference type="Proteomes" id="UP001320513">
    <property type="component" value="Unassembled WGS sequence"/>
</dbReference>
<name>A0ABS9ZKC3_9PSED</name>
<protein>
    <submittedName>
        <fullName evidence="2">MFS transporter</fullName>
    </submittedName>
</protein>
<keyword evidence="1" id="KW-0472">Membrane</keyword>
<evidence type="ECO:0000313" key="2">
    <source>
        <dbReference type="EMBL" id="MCI8211030.1"/>
    </source>
</evidence>
<sequence>MTWQLAQTFWVGGLVLLHLAMLAVLDQTGLAPLLINELTGFSGALLVGIAVLCATLQLAVLVSFKRSAGIWRDLRGQLLIVAILSAGGYFALRLWLPNAISWQLLSYTILGMSGLLLVLQPVPESSARAR</sequence>
<proteinExistence type="predicted"/>
<keyword evidence="1" id="KW-1133">Transmembrane helix</keyword>
<feature type="transmembrane region" description="Helical" evidence="1">
    <location>
        <begin position="102"/>
        <end position="122"/>
    </location>
</feature>
<keyword evidence="3" id="KW-1185">Reference proteome</keyword>
<feature type="transmembrane region" description="Helical" evidence="1">
    <location>
        <begin position="38"/>
        <end position="64"/>
    </location>
</feature>
<accession>A0ABS9ZKC3</accession>
<evidence type="ECO:0000313" key="3">
    <source>
        <dbReference type="Proteomes" id="UP001320513"/>
    </source>
</evidence>
<reference evidence="2 3" key="1">
    <citation type="submission" date="2015-12" db="EMBL/GenBank/DDBJ databases">
        <title>Phylogenomics in the description of a new species in the Pseudomonas syringae group.</title>
        <authorList>
            <person name="Busquets A."/>
            <person name="Gomila M."/>
            <person name="Beiki F."/>
            <person name="Rahimian H."/>
            <person name="Mulet M."/>
            <person name="Sanchez D."/>
            <person name="Garcia-Valdes E."/>
            <person name="Lalucat J."/>
        </authorList>
    </citation>
    <scope>NUCLEOTIDE SEQUENCE [LARGE SCALE GENOMIC DNA]</scope>
    <source>
        <strain evidence="2 3">S25</strain>
    </source>
</reference>
<comment type="caution">
    <text evidence="2">The sequence shown here is derived from an EMBL/GenBank/DDBJ whole genome shotgun (WGS) entry which is preliminary data.</text>
</comment>